<dbReference type="AlphaFoldDB" id="A0AAD9Q3N8"/>
<evidence type="ECO:0000313" key="1">
    <source>
        <dbReference type="EMBL" id="KAK2554172.1"/>
    </source>
</evidence>
<organism evidence="1 2">
    <name type="scientific">Acropora cervicornis</name>
    <name type="common">Staghorn coral</name>
    <dbReference type="NCBI Taxonomy" id="6130"/>
    <lineage>
        <taxon>Eukaryota</taxon>
        <taxon>Metazoa</taxon>
        <taxon>Cnidaria</taxon>
        <taxon>Anthozoa</taxon>
        <taxon>Hexacorallia</taxon>
        <taxon>Scleractinia</taxon>
        <taxon>Astrocoeniina</taxon>
        <taxon>Acroporidae</taxon>
        <taxon>Acropora</taxon>
    </lineage>
</organism>
<comment type="caution">
    <text evidence="1">The sequence shown here is derived from an EMBL/GenBank/DDBJ whole genome shotgun (WGS) entry which is preliminary data.</text>
</comment>
<dbReference type="EMBL" id="JARQWQ010000072">
    <property type="protein sequence ID" value="KAK2554172.1"/>
    <property type="molecule type" value="Genomic_DNA"/>
</dbReference>
<accession>A0AAD9Q3N8</accession>
<reference evidence="1" key="2">
    <citation type="journal article" date="2023" name="Science">
        <title>Genomic signatures of disease resistance in endangered staghorn corals.</title>
        <authorList>
            <person name="Vollmer S.V."/>
            <person name="Selwyn J.D."/>
            <person name="Despard B.A."/>
            <person name="Roesel C.L."/>
        </authorList>
    </citation>
    <scope>NUCLEOTIDE SEQUENCE</scope>
    <source>
        <strain evidence="1">K2</strain>
    </source>
</reference>
<dbReference type="Proteomes" id="UP001249851">
    <property type="component" value="Unassembled WGS sequence"/>
</dbReference>
<protein>
    <submittedName>
        <fullName evidence="1">Uncharacterized protein</fullName>
    </submittedName>
</protein>
<sequence length="94" mass="10777">METYECLDPKDLNQAIPRIPTVQWANPVNDRNRTPLRKVKKYTWHYLSSTLVAGLKCSPTQLLMSPMLKDKIPVTSELLARKVPENASWALKAR</sequence>
<reference evidence="1" key="1">
    <citation type="journal article" date="2023" name="G3 (Bethesda)">
        <title>Whole genome assembly and annotation of the endangered Caribbean coral Acropora cervicornis.</title>
        <authorList>
            <person name="Selwyn J.D."/>
            <person name="Vollmer S.V."/>
        </authorList>
    </citation>
    <scope>NUCLEOTIDE SEQUENCE</scope>
    <source>
        <strain evidence="1">K2</strain>
    </source>
</reference>
<gene>
    <name evidence="1" type="ORF">P5673_024529</name>
</gene>
<keyword evidence="2" id="KW-1185">Reference proteome</keyword>
<name>A0AAD9Q3N8_ACRCE</name>
<evidence type="ECO:0000313" key="2">
    <source>
        <dbReference type="Proteomes" id="UP001249851"/>
    </source>
</evidence>
<proteinExistence type="predicted"/>